<accession>A0ABQ1Y1F8</accession>
<protein>
    <submittedName>
        <fullName evidence="1">Uncharacterized protein</fullName>
    </submittedName>
</protein>
<proteinExistence type="predicted"/>
<comment type="caution">
    <text evidence="1">The sequence shown here is derived from an EMBL/GenBank/DDBJ whole genome shotgun (WGS) entry which is preliminary data.</text>
</comment>
<name>A0ABQ1Y1F8_9BACL</name>
<keyword evidence="2" id="KW-1185">Reference proteome</keyword>
<gene>
    <name evidence="1" type="ORF">GCM10008013_00560</name>
</gene>
<dbReference type="EMBL" id="BMFT01000001">
    <property type="protein sequence ID" value="GGH09484.1"/>
    <property type="molecule type" value="Genomic_DNA"/>
</dbReference>
<sequence length="49" mass="5368">MLTHGELPGAAEQTKDKVMHMVLTVAGGKMLFLAVPSVRLARREVLHLD</sequence>
<reference evidence="2" key="1">
    <citation type="journal article" date="2019" name="Int. J. Syst. Evol. Microbiol.">
        <title>The Global Catalogue of Microorganisms (GCM) 10K type strain sequencing project: providing services to taxonomists for standard genome sequencing and annotation.</title>
        <authorList>
            <consortium name="The Broad Institute Genomics Platform"/>
            <consortium name="The Broad Institute Genome Sequencing Center for Infectious Disease"/>
            <person name="Wu L."/>
            <person name="Ma J."/>
        </authorList>
    </citation>
    <scope>NUCLEOTIDE SEQUENCE [LARGE SCALE GENOMIC DNA]</scope>
    <source>
        <strain evidence="2">CGMCC 1.12769</strain>
    </source>
</reference>
<evidence type="ECO:0000313" key="1">
    <source>
        <dbReference type="EMBL" id="GGH09484.1"/>
    </source>
</evidence>
<dbReference type="Proteomes" id="UP000659344">
    <property type="component" value="Unassembled WGS sequence"/>
</dbReference>
<organism evidence="1 2">
    <name type="scientific">Paenibacillus segetis</name>
    <dbReference type="NCBI Taxonomy" id="1325360"/>
    <lineage>
        <taxon>Bacteria</taxon>
        <taxon>Bacillati</taxon>
        <taxon>Bacillota</taxon>
        <taxon>Bacilli</taxon>
        <taxon>Bacillales</taxon>
        <taxon>Paenibacillaceae</taxon>
        <taxon>Paenibacillus</taxon>
    </lineage>
</organism>
<evidence type="ECO:0000313" key="2">
    <source>
        <dbReference type="Proteomes" id="UP000659344"/>
    </source>
</evidence>